<evidence type="ECO:0000256" key="3">
    <source>
        <dbReference type="SAM" id="Phobius"/>
    </source>
</evidence>
<dbReference type="PANTHER" id="PTHR33392:SF6">
    <property type="entry name" value="POLYISOPRENYL-TEICHOIC ACID--PEPTIDOGLYCAN TEICHOIC ACID TRANSFERASE TAGU"/>
    <property type="match status" value="1"/>
</dbReference>
<dbReference type="Pfam" id="PF13399">
    <property type="entry name" value="LytR_C"/>
    <property type="match status" value="1"/>
</dbReference>
<proteinExistence type="inferred from homology"/>
<evidence type="ECO:0000259" key="5">
    <source>
        <dbReference type="Pfam" id="PF13399"/>
    </source>
</evidence>
<dbReference type="InterPro" id="IPR004474">
    <property type="entry name" value="LytR_CpsA_psr"/>
</dbReference>
<feature type="compositionally biased region" description="Low complexity" evidence="2">
    <location>
        <begin position="457"/>
        <end position="474"/>
    </location>
</feature>
<keyword evidence="3" id="KW-1133">Transmembrane helix</keyword>
<protein>
    <submittedName>
        <fullName evidence="6">Transcriptional attenuator, LytR family</fullName>
    </submittedName>
</protein>
<keyword evidence="3" id="KW-0812">Transmembrane</keyword>
<sequence length="484" mass="50638">MSDQPSILDLKPVAHRRKRGPGALIARWVGFSLVAVLLIGGGYVFYNYQRFVSGITHIDAIPQSTDSADDDVDGQDQNILLVGDDHRPAGATQAELDKLGTEDDGGGVNTDTMIVMHIPADGSKVTMVSFPRDSWVEIPGYGMNKLNAAFTLGAQNGDDSAGAQLLIQTIQNMTGLTIDHFVRVSLLGFYNVVDALGPVDVCLINAVKDPYSTIDLPAGVSTLDAKQALAFVRQRHGLPNGDLDRQVRQQYFLSVEARKMLSAGTLLNPVKLQNVLDAVSSSIETDPGLNLLELAGQVRNLRADNIVSATIPITGTPTITVRGQKLSIVEIDQAAMPEFIASVLGTPTAYGAAVAATPAETTVTVVNGAAIRGVAQANTDALAAFGFQMQTPTSGATIAKTTISYPAGQEAQAKALAAYYPNASVISSTTATGVTLTIGTDNQAPTDPNAAPPPATEAPVETAPTPTPTSTDTPKNFGETACIN</sequence>
<dbReference type="AlphaFoldDB" id="A0A1T5IZA0"/>
<dbReference type="STRING" id="123320.SAMN06309945_1015"/>
<dbReference type="PANTHER" id="PTHR33392">
    <property type="entry name" value="POLYISOPRENYL-TEICHOIC ACID--PEPTIDOGLYCAN TEICHOIC ACID TRANSFERASE TAGU"/>
    <property type="match status" value="1"/>
</dbReference>
<dbReference type="OrthoDB" id="9782542at2"/>
<feature type="transmembrane region" description="Helical" evidence="3">
    <location>
        <begin position="25"/>
        <end position="46"/>
    </location>
</feature>
<feature type="domain" description="Cell envelope-related transcriptional attenuator" evidence="4">
    <location>
        <begin position="109"/>
        <end position="260"/>
    </location>
</feature>
<feature type="domain" description="LytR/CpsA/Psr regulator C-terminal" evidence="5">
    <location>
        <begin position="361"/>
        <end position="441"/>
    </location>
</feature>
<evidence type="ECO:0000259" key="4">
    <source>
        <dbReference type="Pfam" id="PF03816"/>
    </source>
</evidence>
<dbReference type="Pfam" id="PF03816">
    <property type="entry name" value="LytR_cpsA_psr"/>
    <property type="match status" value="1"/>
</dbReference>
<reference evidence="6 7" key="1">
    <citation type="submission" date="2017-02" db="EMBL/GenBank/DDBJ databases">
        <authorList>
            <person name="Peterson S.W."/>
        </authorList>
    </citation>
    <scope>NUCLEOTIDE SEQUENCE [LARGE SCALE GENOMIC DNA]</scope>
    <source>
        <strain evidence="6 7">VKM Ac-2059</strain>
    </source>
</reference>
<organism evidence="6 7">
    <name type="scientific">Okibacterium fritillariae</name>
    <dbReference type="NCBI Taxonomy" id="123320"/>
    <lineage>
        <taxon>Bacteria</taxon>
        <taxon>Bacillati</taxon>
        <taxon>Actinomycetota</taxon>
        <taxon>Actinomycetes</taxon>
        <taxon>Micrococcales</taxon>
        <taxon>Microbacteriaceae</taxon>
        <taxon>Okibacterium</taxon>
    </lineage>
</organism>
<accession>A0A1T5IZA0</accession>
<feature type="region of interest" description="Disordered" evidence="2">
    <location>
        <begin position="438"/>
        <end position="484"/>
    </location>
</feature>
<evidence type="ECO:0000313" key="7">
    <source>
        <dbReference type="Proteomes" id="UP000190857"/>
    </source>
</evidence>
<keyword evidence="7" id="KW-1185">Reference proteome</keyword>
<dbReference type="InterPro" id="IPR027381">
    <property type="entry name" value="LytR/CpsA/Psr_C"/>
</dbReference>
<dbReference type="Proteomes" id="UP000190857">
    <property type="component" value="Unassembled WGS sequence"/>
</dbReference>
<dbReference type="Gene3D" id="3.40.630.190">
    <property type="entry name" value="LCP protein"/>
    <property type="match status" value="1"/>
</dbReference>
<evidence type="ECO:0000256" key="2">
    <source>
        <dbReference type="SAM" id="MobiDB-lite"/>
    </source>
</evidence>
<gene>
    <name evidence="6" type="ORF">SAMN06309945_1015</name>
</gene>
<dbReference type="RefSeq" id="WP_079727141.1">
    <property type="nucleotide sequence ID" value="NZ_FUZP01000001.1"/>
</dbReference>
<dbReference type="InterPro" id="IPR050922">
    <property type="entry name" value="LytR/CpsA/Psr_CW_biosynth"/>
</dbReference>
<evidence type="ECO:0000313" key="6">
    <source>
        <dbReference type="EMBL" id="SKC44402.1"/>
    </source>
</evidence>
<dbReference type="NCBIfam" id="TIGR00350">
    <property type="entry name" value="lytR_cpsA_psr"/>
    <property type="match status" value="1"/>
</dbReference>
<keyword evidence="3" id="KW-0472">Membrane</keyword>
<feature type="compositionally biased region" description="Low complexity" evidence="2">
    <location>
        <begin position="438"/>
        <end position="449"/>
    </location>
</feature>
<comment type="similarity">
    <text evidence="1">Belongs to the LytR/CpsA/Psr (LCP) family.</text>
</comment>
<dbReference type="EMBL" id="FUZP01000001">
    <property type="protein sequence ID" value="SKC44402.1"/>
    <property type="molecule type" value="Genomic_DNA"/>
</dbReference>
<dbReference type="Gene3D" id="3.30.70.2390">
    <property type="match status" value="1"/>
</dbReference>
<name>A0A1T5IZA0_9MICO</name>
<evidence type="ECO:0000256" key="1">
    <source>
        <dbReference type="ARBA" id="ARBA00006068"/>
    </source>
</evidence>